<reference evidence="17" key="1">
    <citation type="submission" date="2020-08" db="EMBL/GenBank/DDBJ databases">
        <title>Multicomponent nature underlies the extraordinary mechanical properties of spider dragline silk.</title>
        <authorList>
            <person name="Kono N."/>
            <person name="Nakamura H."/>
            <person name="Mori M."/>
            <person name="Yoshida Y."/>
            <person name="Ohtoshi R."/>
            <person name="Malay A.D."/>
            <person name="Moran D.A.P."/>
            <person name="Tomita M."/>
            <person name="Numata K."/>
            <person name="Arakawa K."/>
        </authorList>
    </citation>
    <scope>NUCLEOTIDE SEQUENCE</scope>
</reference>
<comment type="caution">
    <text evidence="17">The sequence shown here is derived from an EMBL/GenBank/DDBJ whole genome shotgun (WGS) entry which is preliminary data.</text>
</comment>
<feature type="domain" description="Ribophorin II second" evidence="15">
    <location>
        <begin position="269"/>
        <end position="374"/>
    </location>
</feature>
<evidence type="ECO:0000256" key="4">
    <source>
        <dbReference type="ARBA" id="ARBA00009038"/>
    </source>
</evidence>
<evidence type="ECO:0000256" key="8">
    <source>
        <dbReference type="ARBA" id="ARBA00022824"/>
    </source>
</evidence>
<evidence type="ECO:0000256" key="11">
    <source>
        <dbReference type="ARBA" id="ARBA00046750"/>
    </source>
</evidence>
<keyword evidence="18" id="KW-1185">Reference proteome</keyword>
<accession>A0A8X6Q6B4</accession>
<feature type="chain" id="PRO_5036516952" description="Dolichyl-diphosphooligosaccharide--protein glycosyltransferase subunit 2" evidence="12">
    <location>
        <begin position="24"/>
        <end position="630"/>
    </location>
</feature>
<dbReference type="OrthoDB" id="432292at2759"/>
<feature type="domain" description="Ribophorin II N-terminal" evidence="13">
    <location>
        <begin position="30"/>
        <end position="260"/>
    </location>
</feature>
<proteinExistence type="inferred from homology"/>
<evidence type="ECO:0000256" key="2">
    <source>
        <dbReference type="ARBA" id="ARBA00004477"/>
    </source>
</evidence>
<dbReference type="Pfam" id="PF23860">
    <property type="entry name" value="Ribophorin_II_3rd"/>
    <property type="match status" value="1"/>
</dbReference>
<evidence type="ECO:0000259" key="16">
    <source>
        <dbReference type="Pfam" id="PF25147"/>
    </source>
</evidence>
<comment type="similarity">
    <text evidence="4 12">Belongs to the SWP1 family.</text>
</comment>
<evidence type="ECO:0000256" key="7">
    <source>
        <dbReference type="ARBA" id="ARBA00022729"/>
    </source>
</evidence>
<evidence type="ECO:0000256" key="9">
    <source>
        <dbReference type="ARBA" id="ARBA00022989"/>
    </source>
</evidence>
<evidence type="ECO:0000259" key="15">
    <source>
        <dbReference type="Pfam" id="PF23861"/>
    </source>
</evidence>
<sequence length="630" mass="69529">MVWIRKTLCFIFALTVFCTSCNALTPSTFLTNADQQRLKKVLSTAFPLTELTSAHYAVLGYSLLNEKLPEDPCKFFDSKIDKKRLDTVFHASSGSKLVPNCKLTVTGLQQTLDAAISEDTSMQDIYYAVMSLHNLNLKIDSNKVSRIMTAILKKDDSVINLGYAFNIAAALQKDLKSYFERIEDVIVQADEVDGKYLQFEGGLGITATTIGGVYKLAEAAKTAPALIPDQAIKFANYFLSRKFVQTVKGAAQLLQVLKIFATNKFHIPVAVTLASNSALSDENPNIQVRITNVLGESLGPLTVTADSAKRLEDGAVVLSKKPFQPVKGSNILYTFNFMDIKPLRGFYTVSINAVPSKADPKLIGNTGAHISVKVMTEVVVEGAEIGTAFVDQVSSAKSTSITYPKESVKFDVDIHQKLFLKFSLKDKNAKSPLIAHQAFVMFANQKTKQEVVFTAESDSSGVYRYDLDVKLKEKDFQFASGAYDIYIIVGDPVLKNPFMWKLGQATLTFSVAAPATAQESPYEPKPEIKHMFREKEKRPPSIVSNTFSVLCVAPLLLLFILWLKLGANLSNFPCSIYAAGFHLGLLSIFGLFACFWMHLNMFSSLKYLLGLGLFTYLSGHRLLSKLAAEK</sequence>
<evidence type="ECO:0000313" key="17">
    <source>
        <dbReference type="EMBL" id="GFT97926.1"/>
    </source>
</evidence>
<evidence type="ECO:0000256" key="1">
    <source>
        <dbReference type="ARBA" id="ARBA00002791"/>
    </source>
</evidence>
<protein>
    <recommendedName>
        <fullName evidence="5 12">Dolichyl-diphosphooligosaccharide--protein glycosyltransferase subunit 2</fullName>
    </recommendedName>
    <alternativeName>
        <fullName evidence="12">Ribophorin-2</fullName>
    </alternativeName>
</protein>
<evidence type="ECO:0000259" key="13">
    <source>
        <dbReference type="Pfam" id="PF05817"/>
    </source>
</evidence>
<dbReference type="Pfam" id="PF05817">
    <property type="entry name" value="Ribophorin_II"/>
    <property type="match status" value="1"/>
</dbReference>
<feature type="domain" description="Ribophorin II C-terminal" evidence="16">
    <location>
        <begin position="532"/>
        <end position="629"/>
    </location>
</feature>
<dbReference type="AlphaFoldDB" id="A0A8X6Q6B4"/>
<dbReference type="PANTHER" id="PTHR12640:SF0">
    <property type="entry name" value="DOLICHYL-DIPHOSPHOOLIGOSACCHARIDE--PROTEIN GLYCOSYLTRANSFERASE SUBUNIT 2"/>
    <property type="match status" value="1"/>
</dbReference>
<comment type="function">
    <text evidence="1 12">Subunit of the oligosaccharyl transferase (OST) complex that catalyzes the initial transfer of a defined glycan (Glc(3)Man(9)GlcNAc(2) in eukaryotes) from the lipid carrier dolichol-pyrophosphate to an asparagine residue within an Asn-X-Ser/Thr consensus motif in nascent polypeptide chains, the first step in protein N-glycosylation. N-glycosylation occurs cotranslationally and the complex associates with the Sec61 complex at the channel-forming translocon complex that mediates protein translocation across the endoplasmic reticulum (ER). All subunits are required for a maximal enzyme activity.</text>
</comment>
<dbReference type="InterPro" id="IPR055374">
    <property type="entry name" value="Ribophorin_II_3rd"/>
</dbReference>
<dbReference type="InterPro" id="IPR055375">
    <property type="entry name" value="Ribophorin_II_2nd"/>
</dbReference>
<comment type="subcellular location">
    <subcellularLocation>
        <location evidence="2 12">Endoplasmic reticulum membrane</location>
        <topology evidence="2 12">Multi-pass membrane protein</topology>
    </subcellularLocation>
</comment>
<evidence type="ECO:0000256" key="12">
    <source>
        <dbReference type="RuleBase" id="RU366029"/>
    </source>
</evidence>
<dbReference type="InterPro" id="IPR056790">
    <property type="entry name" value="Ribophorin_II_C"/>
</dbReference>
<dbReference type="GO" id="GO:0008250">
    <property type="term" value="C:oligosaccharyltransferase complex"/>
    <property type="evidence" value="ECO:0007669"/>
    <property type="project" value="UniProtKB-UniRule"/>
</dbReference>
<dbReference type="GO" id="GO:0006487">
    <property type="term" value="P:protein N-linked glycosylation"/>
    <property type="evidence" value="ECO:0007669"/>
    <property type="project" value="UniProtKB-UniRule"/>
</dbReference>
<feature type="transmembrane region" description="Helical" evidence="12">
    <location>
        <begin position="542"/>
        <end position="563"/>
    </location>
</feature>
<dbReference type="InterPro" id="IPR055373">
    <property type="entry name" value="Ribophorin_II_N"/>
</dbReference>
<organism evidence="17 18">
    <name type="scientific">Nephila pilipes</name>
    <name type="common">Giant wood spider</name>
    <name type="synonym">Nephila maculata</name>
    <dbReference type="NCBI Taxonomy" id="299642"/>
    <lineage>
        <taxon>Eukaryota</taxon>
        <taxon>Metazoa</taxon>
        <taxon>Ecdysozoa</taxon>
        <taxon>Arthropoda</taxon>
        <taxon>Chelicerata</taxon>
        <taxon>Arachnida</taxon>
        <taxon>Araneae</taxon>
        <taxon>Araneomorphae</taxon>
        <taxon>Entelegynae</taxon>
        <taxon>Araneoidea</taxon>
        <taxon>Nephilidae</taxon>
        <taxon>Nephila</taxon>
    </lineage>
</organism>
<keyword evidence="7 12" id="KW-0732">Signal</keyword>
<dbReference type="PANTHER" id="PTHR12640">
    <property type="entry name" value="RIBOPHORIN II"/>
    <property type="match status" value="1"/>
</dbReference>
<feature type="transmembrane region" description="Helical" evidence="12">
    <location>
        <begin position="605"/>
        <end position="623"/>
    </location>
</feature>
<dbReference type="EMBL" id="BMAW01075646">
    <property type="protein sequence ID" value="GFT97926.1"/>
    <property type="molecule type" value="Genomic_DNA"/>
</dbReference>
<feature type="transmembrane region" description="Helical" evidence="12">
    <location>
        <begin position="575"/>
        <end position="599"/>
    </location>
</feature>
<keyword evidence="9 12" id="KW-1133">Transmembrane helix</keyword>
<evidence type="ECO:0000313" key="18">
    <source>
        <dbReference type="Proteomes" id="UP000887013"/>
    </source>
</evidence>
<feature type="signal peptide" evidence="12">
    <location>
        <begin position="1"/>
        <end position="23"/>
    </location>
</feature>
<keyword evidence="6 12" id="KW-0812">Transmembrane</keyword>
<feature type="domain" description="Ribophorin II third" evidence="14">
    <location>
        <begin position="383"/>
        <end position="507"/>
    </location>
</feature>
<dbReference type="Pfam" id="PF23861">
    <property type="entry name" value="Ribophorin_II_2nd"/>
    <property type="match status" value="1"/>
</dbReference>
<dbReference type="Proteomes" id="UP000887013">
    <property type="component" value="Unassembled WGS sequence"/>
</dbReference>
<comment type="pathway">
    <text evidence="3 12">Protein modification; protein glycosylation.</text>
</comment>
<evidence type="ECO:0000256" key="3">
    <source>
        <dbReference type="ARBA" id="ARBA00004922"/>
    </source>
</evidence>
<evidence type="ECO:0000259" key="14">
    <source>
        <dbReference type="Pfam" id="PF23860"/>
    </source>
</evidence>
<evidence type="ECO:0000256" key="5">
    <source>
        <dbReference type="ARBA" id="ARBA00017612"/>
    </source>
</evidence>
<dbReference type="InterPro" id="IPR008814">
    <property type="entry name" value="Swp1"/>
</dbReference>
<keyword evidence="10 12" id="KW-0472">Membrane</keyword>
<dbReference type="Pfam" id="PF25147">
    <property type="entry name" value="Ribophorin_II_C"/>
    <property type="match status" value="1"/>
</dbReference>
<evidence type="ECO:0000256" key="10">
    <source>
        <dbReference type="ARBA" id="ARBA00023136"/>
    </source>
</evidence>
<gene>
    <name evidence="17" type="primary">RPN2</name>
    <name evidence="17" type="ORF">NPIL_57931</name>
</gene>
<evidence type="ECO:0000256" key="6">
    <source>
        <dbReference type="ARBA" id="ARBA00022692"/>
    </source>
</evidence>
<name>A0A8X6Q6B4_NEPPI</name>
<comment type="subunit">
    <text evidence="11">Component of the oligosaccharyltransferase (OST) complex. OST exists in two different complex forms which contain common core subunits RPN1, RPN2, OST48, OST4, DAD1 and TMEM258, either STT3A or STT3B as catalytic subunits, and form-specific accessory subunits. STT3A complex assembly occurs through the formation of 3 subcomplexes. Subcomplex 1 contains RPN1 and TMEM258, subcomplex 2 contains the STT3A-specific subunits STT3A, DC2/OSTC, and KCP2 as well as the core subunit OST4, and subcomplex 3 contains RPN2, DAD1, and OST48. The STT3A complex can form stable complexes with the Sec61 complex or with both the Sec61 and TRAP complexes. Interacts with DDI2. Interacts with TMEM35A/NACHO.</text>
</comment>
<keyword evidence="8 12" id="KW-0256">Endoplasmic reticulum</keyword>